<keyword evidence="1" id="KW-0472">Membrane</keyword>
<reference evidence="3" key="1">
    <citation type="journal article" date="2017" name="Cell">
        <title>Insights into land plant evolution garnered from the Marchantia polymorpha genome.</title>
        <authorList>
            <person name="Bowman J.L."/>
            <person name="Kohchi T."/>
            <person name="Yamato K.T."/>
            <person name="Jenkins J."/>
            <person name="Shu S."/>
            <person name="Ishizaki K."/>
            <person name="Yamaoka S."/>
            <person name="Nishihama R."/>
            <person name="Nakamura Y."/>
            <person name="Berger F."/>
            <person name="Adam C."/>
            <person name="Aki S.S."/>
            <person name="Althoff F."/>
            <person name="Araki T."/>
            <person name="Arteaga-Vazquez M.A."/>
            <person name="Balasubrmanian S."/>
            <person name="Barry K."/>
            <person name="Bauer D."/>
            <person name="Boehm C.R."/>
            <person name="Briginshaw L."/>
            <person name="Caballero-Perez J."/>
            <person name="Catarino B."/>
            <person name="Chen F."/>
            <person name="Chiyoda S."/>
            <person name="Chovatia M."/>
            <person name="Davies K.M."/>
            <person name="Delmans M."/>
            <person name="Demura T."/>
            <person name="Dierschke T."/>
            <person name="Dolan L."/>
            <person name="Dorantes-Acosta A.E."/>
            <person name="Eklund D.M."/>
            <person name="Florent S.N."/>
            <person name="Flores-Sandoval E."/>
            <person name="Fujiyama A."/>
            <person name="Fukuzawa H."/>
            <person name="Galik B."/>
            <person name="Grimanelli D."/>
            <person name="Grimwood J."/>
            <person name="Grossniklaus U."/>
            <person name="Hamada T."/>
            <person name="Haseloff J."/>
            <person name="Hetherington A.J."/>
            <person name="Higo A."/>
            <person name="Hirakawa Y."/>
            <person name="Hundley H.N."/>
            <person name="Ikeda Y."/>
            <person name="Inoue K."/>
            <person name="Inoue S.I."/>
            <person name="Ishida S."/>
            <person name="Jia Q."/>
            <person name="Kakita M."/>
            <person name="Kanazawa T."/>
            <person name="Kawai Y."/>
            <person name="Kawashima T."/>
            <person name="Kennedy M."/>
            <person name="Kinose K."/>
            <person name="Kinoshita T."/>
            <person name="Kohara Y."/>
            <person name="Koide E."/>
            <person name="Komatsu K."/>
            <person name="Kopischke S."/>
            <person name="Kubo M."/>
            <person name="Kyozuka J."/>
            <person name="Lagercrantz U."/>
            <person name="Lin S.S."/>
            <person name="Lindquist E."/>
            <person name="Lipzen A.M."/>
            <person name="Lu C.W."/>
            <person name="De Luna E."/>
            <person name="Martienssen R.A."/>
            <person name="Minamino N."/>
            <person name="Mizutani M."/>
            <person name="Mizutani M."/>
            <person name="Mochizuki N."/>
            <person name="Monte I."/>
            <person name="Mosher R."/>
            <person name="Nagasaki H."/>
            <person name="Nakagami H."/>
            <person name="Naramoto S."/>
            <person name="Nishitani K."/>
            <person name="Ohtani M."/>
            <person name="Okamoto T."/>
            <person name="Okumura M."/>
            <person name="Phillips J."/>
            <person name="Pollak B."/>
            <person name="Reinders A."/>
            <person name="Rovekamp M."/>
            <person name="Sano R."/>
            <person name="Sawa S."/>
            <person name="Schmid M.W."/>
            <person name="Shirakawa M."/>
            <person name="Solano R."/>
            <person name="Spunde A."/>
            <person name="Suetsugu N."/>
            <person name="Sugano S."/>
            <person name="Sugiyama A."/>
            <person name="Sun R."/>
            <person name="Suzuki Y."/>
            <person name="Takenaka M."/>
            <person name="Takezawa D."/>
            <person name="Tomogane H."/>
            <person name="Tsuzuki M."/>
            <person name="Ueda T."/>
            <person name="Umeda M."/>
            <person name="Ward J.M."/>
            <person name="Watanabe Y."/>
            <person name="Yazaki K."/>
            <person name="Yokoyama R."/>
            <person name="Yoshitake Y."/>
            <person name="Yotsui I."/>
            <person name="Zachgo S."/>
            <person name="Schmutz J."/>
        </authorList>
    </citation>
    <scope>NUCLEOTIDE SEQUENCE [LARGE SCALE GENOMIC DNA]</scope>
    <source>
        <strain evidence="3">Tak-1</strain>
    </source>
</reference>
<protein>
    <submittedName>
        <fullName evidence="2">Uncharacterized protein</fullName>
    </submittedName>
</protein>
<evidence type="ECO:0000313" key="3">
    <source>
        <dbReference type="Proteomes" id="UP000244005"/>
    </source>
</evidence>
<accession>A0A2R6XJR7</accession>
<dbReference type="EMBL" id="KZ772683">
    <property type="protein sequence ID" value="PTQ46377.1"/>
    <property type="molecule type" value="Genomic_DNA"/>
</dbReference>
<dbReference type="Gramene" id="Mp4g10770.1">
    <property type="protein sequence ID" value="Mp4g10770.1.cds1"/>
    <property type="gene ID" value="Mp4g10770"/>
</dbReference>
<dbReference type="AlphaFoldDB" id="A0A2R6XJR7"/>
<keyword evidence="1" id="KW-0812">Transmembrane</keyword>
<sequence length="145" mass="16565">MSVTWSLASPSVLCSLIIFMVYFRRRVRCPVIRSCHRLPIYTFCNVIYLQTSLTSHHGHSEPRLACHCRPKSLHPAISSGFIDRHIEAHDDYSALLTLICPRILDSLSTVWSERVNIDMPNVMSHLVQVALTKGEAREINFWTSS</sequence>
<name>A0A2R6XJR7_MARPO</name>
<proteinExistence type="predicted"/>
<keyword evidence="3" id="KW-1185">Reference proteome</keyword>
<keyword evidence="1" id="KW-1133">Transmembrane helix</keyword>
<evidence type="ECO:0000313" key="2">
    <source>
        <dbReference type="EMBL" id="PTQ46377.1"/>
    </source>
</evidence>
<organism evidence="2 3">
    <name type="scientific">Marchantia polymorpha</name>
    <name type="common">Common liverwort</name>
    <name type="synonym">Marchantia aquatica</name>
    <dbReference type="NCBI Taxonomy" id="3197"/>
    <lineage>
        <taxon>Eukaryota</taxon>
        <taxon>Viridiplantae</taxon>
        <taxon>Streptophyta</taxon>
        <taxon>Embryophyta</taxon>
        <taxon>Marchantiophyta</taxon>
        <taxon>Marchantiopsida</taxon>
        <taxon>Marchantiidae</taxon>
        <taxon>Marchantiales</taxon>
        <taxon>Marchantiaceae</taxon>
        <taxon>Marchantia</taxon>
    </lineage>
</organism>
<gene>
    <name evidence="2" type="ORF">MARPO_0011s0063</name>
</gene>
<feature type="transmembrane region" description="Helical" evidence="1">
    <location>
        <begin position="6"/>
        <end position="23"/>
    </location>
</feature>
<evidence type="ECO:0000256" key="1">
    <source>
        <dbReference type="SAM" id="Phobius"/>
    </source>
</evidence>
<dbReference type="Proteomes" id="UP000244005">
    <property type="component" value="Unassembled WGS sequence"/>
</dbReference>